<organism evidence="2 3">
    <name type="scientific">Nicotiana attenuata</name>
    <name type="common">Coyote tobacco</name>
    <dbReference type="NCBI Taxonomy" id="49451"/>
    <lineage>
        <taxon>Eukaryota</taxon>
        <taxon>Viridiplantae</taxon>
        <taxon>Streptophyta</taxon>
        <taxon>Embryophyta</taxon>
        <taxon>Tracheophyta</taxon>
        <taxon>Spermatophyta</taxon>
        <taxon>Magnoliopsida</taxon>
        <taxon>eudicotyledons</taxon>
        <taxon>Gunneridae</taxon>
        <taxon>Pentapetalae</taxon>
        <taxon>asterids</taxon>
        <taxon>lamiids</taxon>
        <taxon>Solanales</taxon>
        <taxon>Solanaceae</taxon>
        <taxon>Nicotianoideae</taxon>
        <taxon>Nicotianeae</taxon>
        <taxon>Nicotiana</taxon>
    </lineage>
</organism>
<gene>
    <name evidence="2" type="ORF">A4A49_28980</name>
</gene>
<dbReference type="EMBL" id="MJEQ01037191">
    <property type="protein sequence ID" value="OIS98773.1"/>
    <property type="molecule type" value="Genomic_DNA"/>
</dbReference>
<sequence>MAEGNLSTTNLNLVDVTISSVPTLALPTTDDPRPSRDPETHLEVIARLEQKIAELSYIVQQNRSFSQTPPHMTPLPHRIRENMPIPPPFPNLDGLNRENQFTAPQPIQNVPLTHSVTQNAPLQFTTAPPKVQYTQLTHDVTNTQQVSPIYTYATVPPMTQTLGPCRLDVDHYVEAEKEARAVDDEIINRKLKSLEDAMRGLLYPVEGRIPNPLPRSFDPTKTCAYHSGVKGHSTDRCYALKHKVEDLIEAKQIKIRQPAPNVNNNPLPNHNEASVNMIGVDEEDDDPARFIVPVRSMEDHTFVAFTSPMMMIRGFTPIEILGVASTPVEVLQAPIQLPVVDTRVVPWNYQQAVMECHGKETTIISGMTRSGRCYTLEKLTRLSQGNECNVPPKKVVTDAEAQEFLRKIKAAEGSQTQEPKMSCAAIMVAKEMLKNGYQPGLGLGKTLNGRVEPIVPPGQQFSFGLGYKPTQQEVKEARQKKGKEIHLPKSIPTIDQTFLKPAIVQTPGVPVEISCDDIIKGVKNLLVGDEDDRDMVFADIAETPTTCVVEPGFVLKNWTCISALVRQEFQ</sequence>
<dbReference type="PANTHER" id="PTHR32108:SF9">
    <property type="entry name" value="REVERSE TRANSCRIPTASE RNASE H-LIKE DOMAIN-CONTAINING PROTEIN"/>
    <property type="match status" value="1"/>
</dbReference>
<protein>
    <recommendedName>
        <fullName evidence="1">G-patch domain-containing protein</fullName>
    </recommendedName>
</protein>
<evidence type="ECO:0000313" key="3">
    <source>
        <dbReference type="Proteomes" id="UP000187609"/>
    </source>
</evidence>
<dbReference type="GO" id="GO:0003676">
    <property type="term" value="F:nucleic acid binding"/>
    <property type="evidence" value="ECO:0007669"/>
    <property type="project" value="InterPro"/>
</dbReference>
<accession>A0A1J6I0Z1</accession>
<dbReference type="InterPro" id="IPR000467">
    <property type="entry name" value="G_patch_dom"/>
</dbReference>
<dbReference type="PROSITE" id="PS50174">
    <property type="entry name" value="G_PATCH"/>
    <property type="match status" value="1"/>
</dbReference>
<dbReference type="AlphaFoldDB" id="A0A1J6I0Z1"/>
<comment type="caution">
    <text evidence="2">The sequence shown here is derived from an EMBL/GenBank/DDBJ whole genome shotgun (WGS) entry which is preliminary data.</text>
</comment>
<feature type="domain" description="G-patch" evidence="1">
    <location>
        <begin position="424"/>
        <end position="470"/>
    </location>
</feature>
<dbReference type="Gramene" id="OIS98773">
    <property type="protein sequence ID" value="OIS98773"/>
    <property type="gene ID" value="A4A49_28980"/>
</dbReference>
<evidence type="ECO:0000313" key="2">
    <source>
        <dbReference type="EMBL" id="OIS98773.1"/>
    </source>
</evidence>
<evidence type="ECO:0000259" key="1">
    <source>
        <dbReference type="PROSITE" id="PS50174"/>
    </source>
</evidence>
<proteinExistence type="predicted"/>
<dbReference type="Proteomes" id="UP000187609">
    <property type="component" value="Unassembled WGS sequence"/>
</dbReference>
<reference evidence="2" key="1">
    <citation type="submission" date="2016-11" db="EMBL/GenBank/DDBJ databases">
        <title>The genome of Nicotiana attenuata.</title>
        <authorList>
            <person name="Xu S."/>
            <person name="Brockmoeller T."/>
            <person name="Gaquerel E."/>
            <person name="Navarro A."/>
            <person name="Kuhl H."/>
            <person name="Gase K."/>
            <person name="Ling Z."/>
            <person name="Zhou W."/>
            <person name="Kreitzer C."/>
            <person name="Stanke M."/>
            <person name="Tang H."/>
            <person name="Lyons E."/>
            <person name="Pandey P."/>
            <person name="Pandey S.P."/>
            <person name="Timmermann B."/>
            <person name="Baldwin I.T."/>
        </authorList>
    </citation>
    <scope>NUCLEOTIDE SEQUENCE [LARGE SCALE GENOMIC DNA]</scope>
    <source>
        <strain evidence="2">UT</strain>
    </source>
</reference>
<dbReference type="SMR" id="A0A1J6I0Z1"/>
<keyword evidence="3" id="KW-1185">Reference proteome</keyword>
<name>A0A1J6I0Z1_NICAT</name>
<dbReference type="PANTHER" id="PTHR32108">
    <property type="entry name" value="DNA-DIRECTED RNA POLYMERASE SUBUNIT ALPHA"/>
    <property type="match status" value="1"/>
</dbReference>